<gene>
    <name evidence="2" type="ORF">EHS24_001944</name>
</gene>
<keyword evidence="3" id="KW-1185">Reference proteome</keyword>
<sequence>MNALHPIELAILNPTRASRLQYEYCKSSGHRKKCDCSTCALKRRHANAAELAAQVVQASHQDVRQPAPDTVKNRQPVALAPPSSSTPRPRFLLGLFEPASTLSRMLRLLSKT</sequence>
<name>A0A427XJJ7_9TREE</name>
<organism evidence="2 3">
    <name type="scientific">Apiotrichum porosum</name>
    <dbReference type="NCBI Taxonomy" id="105984"/>
    <lineage>
        <taxon>Eukaryota</taxon>
        <taxon>Fungi</taxon>
        <taxon>Dikarya</taxon>
        <taxon>Basidiomycota</taxon>
        <taxon>Agaricomycotina</taxon>
        <taxon>Tremellomycetes</taxon>
        <taxon>Trichosporonales</taxon>
        <taxon>Trichosporonaceae</taxon>
        <taxon>Apiotrichum</taxon>
    </lineage>
</organism>
<dbReference type="GeneID" id="39586487"/>
<comment type="caution">
    <text evidence="2">The sequence shown here is derived from an EMBL/GenBank/DDBJ whole genome shotgun (WGS) entry which is preliminary data.</text>
</comment>
<accession>A0A427XJJ7</accession>
<protein>
    <submittedName>
        <fullName evidence="2">Uncharacterized protein</fullName>
    </submittedName>
</protein>
<dbReference type="RefSeq" id="XP_028474163.1">
    <property type="nucleotide sequence ID" value="XM_028617700.1"/>
</dbReference>
<proteinExistence type="predicted"/>
<dbReference type="AlphaFoldDB" id="A0A427XJJ7"/>
<evidence type="ECO:0000256" key="1">
    <source>
        <dbReference type="SAM" id="MobiDB-lite"/>
    </source>
</evidence>
<reference evidence="2 3" key="1">
    <citation type="submission" date="2018-11" db="EMBL/GenBank/DDBJ databases">
        <title>Genome sequence of Apiotrichum porosum DSM 27194.</title>
        <authorList>
            <person name="Aliyu H."/>
            <person name="Gorte O."/>
            <person name="Ochsenreither K."/>
        </authorList>
    </citation>
    <scope>NUCLEOTIDE SEQUENCE [LARGE SCALE GENOMIC DNA]</scope>
    <source>
        <strain evidence="2 3">DSM 27194</strain>
    </source>
</reference>
<feature type="region of interest" description="Disordered" evidence="1">
    <location>
        <begin position="59"/>
        <end position="90"/>
    </location>
</feature>
<dbReference type="Proteomes" id="UP000279236">
    <property type="component" value="Unassembled WGS sequence"/>
</dbReference>
<evidence type="ECO:0000313" key="3">
    <source>
        <dbReference type="Proteomes" id="UP000279236"/>
    </source>
</evidence>
<dbReference type="EMBL" id="RSCE01000011">
    <property type="protein sequence ID" value="RSH79016.1"/>
    <property type="molecule type" value="Genomic_DNA"/>
</dbReference>
<evidence type="ECO:0000313" key="2">
    <source>
        <dbReference type="EMBL" id="RSH79016.1"/>
    </source>
</evidence>